<proteinExistence type="predicted"/>
<sequence>MKFCLSPLAPMLALVGIEAAIVTALIVWLVLSWVGLAAVGPMPEIILAAIAATGVIMALLPVARLAASKEALLCSEKAGDAS</sequence>
<keyword evidence="1" id="KW-0472">Membrane</keyword>
<keyword evidence="1" id="KW-1133">Transmembrane helix</keyword>
<feature type="transmembrane region" description="Helical" evidence="1">
    <location>
        <begin position="45"/>
        <end position="67"/>
    </location>
</feature>
<dbReference type="Proteomes" id="UP000621856">
    <property type="component" value="Unassembled WGS sequence"/>
</dbReference>
<reference evidence="3 5" key="2">
    <citation type="submission" date="2020-02" db="EMBL/GenBank/DDBJ databases">
        <title>Genome sequence of Parvularcula flava strain NH6-79.</title>
        <authorList>
            <person name="Abdul Karim M.H."/>
            <person name="Lam M.Q."/>
            <person name="Chen S.J."/>
            <person name="Yahya A."/>
            <person name="Shahir S."/>
            <person name="Shamsir M.S."/>
            <person name="Chong C.S."/>
        </authorList>
    </citation>
    <scope>NUCLEOTIDE SEQUENCE [LARGE SCALE GENOMIC DNA]</scope>
    <source>
        <strain evidence="3 5">NH6-79</strain>
    </source>
</reference>
<evidence type="ECO:0000313" key="2">
    <source>
        <dbReference type="EMBL" id="GGH92601.1"/>
    </source>
</evidence>
<reference evidence="2" key="1">
    <citation type="journal article" date="2014" name="Int. J. Syst. Evol. Microbiol.">
        <title>Complete genome sequence of Corynebacterium casei LMG S-19264T (=DSM 44701T), isolated from a smear-ripened cheese.</title>
        <authorList>
            <consortium name="US DOE Joint Genome Institute (JGI-PGF)"/>
            <person name="Walter F."/>
            <person name="Albersmeier A."/>
            <person name="Kalinowski J."/>
            <person name="Ruckert C."/>
        </authorList>
    </citation>
    <scope>NUCLEOTIDE SEQUENCE</scope>
    <source>
        <strain evidence="2">CGMCC 1.14984</strain>
    </source>
</reference>
<evidence type="ECO:0000313" key="4">
    <source>
        <dbReference type="Proteomes" id="UP000621856"/>
    </source>
</evidence>
<keyword evidence="5" id="KW-1185">Reference proteome</keyword>
<evidence type="ECO:0000313" key="3">
    <source>
        <dbReference type="EMBL" id="NHK26524.1"/>
    </source>
</evidence>
<evidence type="ECO:0000256" key="1">
    <source>
        <dbReference type="SAM" id="Phobius"/>
    </source>
</evidence>
<organism evidence="2 4">
    <name type="scientific">Aquisalinus luteolus</name>
    <dbReference type="NCBI Taxonomy" id="1566827"/>
    <lineage>
        <taxon>Bacteria</taxon>
        <taxon>Pseudomonadati</taxon>
        <taxon>Pseudomonadota</taxon>
        <taxon>Alphaproteobacteria</taxon>
        <taxon>Parvularculales</taxon>
        <taxon>Parvularculaceae</taxon>
        <taxon>Aquisalinus</taxon>
    </lineage>
</organism>
<reference evidence="2" key="3">
    <citation type="submission" date="2020-09" db="EMBL/GenBank/DDBJ databases">
        <authorList>
            <person name="Sun Q."/>
            <person name="Zhou Y."/>
        </authorList>
    </citation>
    <scope>NUCLEOTIDE SEQUENCE</scope>
    <source>
        <strain evidence="2">CGMCC 1.14984</strain>
    </source>
</reference>
<dbReference type="Proteomes" id="UP000818603">
    <property type="component" value="Unassembled WGS sequence"/>
</dbReference>
<gene>
    <name evidence="3" type="ORF">FF098_001225</name>
    <name evidence="2" type="ORF">GCM10011355_02480</name>
</gene>
<dbReference type="EMBL" id="VCJR02000001">
    <property type="protein sequence ID" value="NHK26524.1"/>
    <property type="molecule type" value="Genomic_DNA"/>
</dbReference>
<name>A0A8J3ENY7_9PROT</name>
<protein>
    <submittedName>
        <fullName evidence="2">Uncharacterized protein</fullName>
    </submittedName>
</protein>
<keyword evidence="1" id="KW-0812">Transmembrane</keyword>
<dbReference type="RefSeq" id="WP_155136213.1">
    <property type="nucleotide sequence ID" value="NZ_BMGZ01000001.1"/>
</dbReference>
<accession>A0A8J3ENY7</accession>
<dbReference type="EMBL" id="BMGZ01000001">
    <property type="protein sequence ID" value="GGH92601.1"/>
    <property type="molecule type" value="Genomic_DNA"/>
</dbReference>
<evidence type="ECO:0000313" key="5">
    <source>
        <dbReference type="Proteomes" id="UP000818603"/>
    </source>
</evidence>
<comment type="caution">
    <text evidence="2">The sequence shown here is derived from an EMBL/GenBank/DDBJ whole genome shotgun (WGS) entry which is preliminary data.</text>
</comment>
<feature type="transmembrane region" description="Helical" evidence="1">
    <location>
        <begin position="12"/>
        <end position="39"/>
    </location>
</feature>
<dbReference type="AlphaFoldDB" id="A0A8J3ENY7"/>